<organism evidence="1 2">
    <name type="scientific">Sphaerodactylus townsendi</name>
    <dbReference type="NCBI Taxonomy" id="933632"/>
    <lineage>
        <taxon>Eukaryota</taxon>
        <taxon>Metazoa</taxon>
        <taxon>Chordata</taxon>
        <taxon>Craniata</taxon>
        <taxon>Vertebrata</taxon>
        <taxon>Euteleostomi</taxon>
        <taxon>Lepidosauria</taxon>
        <taxon>Squamata</taxon>
        <taxon>Bifurcata</taxon>
        <taxon>Gekkota</taxon>
        <taxon>Sphaerodactylidae</taxon>
        <taxon>Sphaerodactylus</taxon>
    </lineage>
</organism>
<sequence length="124" mass="13402">MPTSLPRIFQEEVSFKHQYLARATPCIPYQGKKQGAFVWREIKPARGTLVPERAEAPTSTQGSELSEQPQTEKGNSVVNCITSSSLSLPDSQETPDSDTGLSKTDISVGAKADPSAPEKELGRV</sequence>
<reference evidence="1" key="1">
    <citation type="submission" date="2021-08" db="EMBL/GenBank/DDBJ databases">
        <title>The first chromosome-level gecko genome reveals the dynamic sex chromosomes of Neotropical dwarf geckos (Sphaerodactylidae: Sphaerodactylus).</title>
        <authorList>
            <person name="Pinto B.J."/>
            <person name="Keating S.E."/>
            <person name="Gamble T."/>
        </authorList>
    </citation>
    <scope>NUCLEOTIDE SEQUENCE</scope>
    <source>
        <strain evidence="1">TG3544</strain>
    </source>
</reference>
<name>A0ACB8G9J5_9SAUR</name>
<evidence type="ECO:0000313" key="2">
    <source>
        <dbReference type="Proteomes" id="UP000827872"/>
    </source>
</evidence>
<evidence type="ECO:0000313" key="1">
    <source>
        <dbReference type="EMBL" id="KAH8016256.1"/>
    </source>
</evidence>
<comment type="caution">
    <text evidence="1">The sequence shown here is derived from an EMBL/GenBank/DDBJ whole genome shotgun (WGS) entry which is preliminary data.</text>
</comment>
<dbReference type="EMBL" id="CM037614">
    <property type="protein sequence ID" value="KAH8016256.1"/>
    <property type="molecule type" value="Genomic_DNA"/>
</dbReference>
<gene>
    <name evidence="1" type="ORF">K3G42_015201</name>
</gene>
<keyword evidence="2" id="KW-1185">Reference proteome</keyword>
<proteinExistence type="predicted"/>
<accession>A0ACB8G9J5</accession>
<dbReference type="Proteomes" id="UP000827872">
    <property type="component" value="Linkage Group LG01"/>
</dbReference>
<protein>
    <submittedName>
        <fullName evidence="1">Uncharacterized protein</fullName>
    </submittedName>
</protein>